<proteinExistence type="predicted"/>
<feature type="transmembrane region" description="Helical" evidence="7">
    <location>
        <begin position="392"/>
        <end position="414"/>
    </location>
</feature>
<name>A0A7X2TF05_9FIRM</name>
<evidence type="ECO:0000259" key="8">
    <source>
        <dbReference type="Pfam" id="PF00884"/>
    </source>
</evidence>
<comment type="subcellular location">
    <subcellularLocation>
        <location evidence="1">Cell membrane</location>
        <topology evidence="1">Multi-pass membrane protein</topology>
    </subcellularLocation>
</comment>
<feature type="transmembrane region" description="Helical" evidence="7">
    <location>
        <begin position="426"/>
        <end position="445"/>
    </location>
</feature>
<feature type="transmembrane region" description="Helical" evidence="7">
    <location>
        <begin position="16"/>
        <end position="35"/>
    </location>
</feature>
<gene>
    <name evidence="9" type="ORF">FYJ51_04250</name>
</gene>
<dbReference type="InterPro" id="IPR050448">
    <property type="entry name" value="OpgB/LTA_synthase_biosynth"/>
</dbReference>
<keyword evidence="4 7" id="KW-0812">Transmembrane</keyword>
<evidence type="ECO:0000256" key="3">
    <source>
        <dbReference type="ARBA" id="ARBA00022475"/>
    </source>
</evidence>
<evidence type="ECO:0000313" key="10">
    <source>
        <dbReference type="Proteomes" id="UP000461880"/>
    </source>
</evidence>
<dbReference type="GO" id="GO:0005886">
    <property type="term" value="C:plasma membrane"/>
    <property type="evidence" value="ECO:0007669"/>
    <property type="project" value="UniProtKB-SubCell"/>
</dbReference>
<evidence type="ECO:0000256" key="7">
    <source>
        <dbReference type="SAM" id="Phobius"/>
    </source>
</evidence>
<sequence>MNSEKGQNRMVSHRRLMRSILTAMILITAVLLSLLPRNQKTMTITARDDTAIDDLGFSSTLPFEQESDSMLSIPLSEPISAEDSISLLTSSDSSYSVSVSYRGLLPYTNTFRNSELGVAESLNSETPEFTIPDVSSLAETLRYYYDHGYLLFLYTEDDCYAGWDQELGSFLESAGVPHADAADFASPLLILIYGDQVHEKNGDEAADVTYKVGDHHLEGATVKSPKGYSVTMTSIKLDGKEVSGNFQGLNVVIYDPVSAELIDSLGFRMDGIRTEGMHADTVYDRQIQITFDSWLLTQLQRVSDGFRIYDLILIWGSAVLLVLLVLDLTASSKRAAWIETEIAEARISAIRSVIYTVLVLMGILVLSAILFLNGQGVKYSSLIWHTAANELLFSRLISIELAALSGGLILMILLRKQANRNKQRRGLALSVLLLSGTIALTASFSESQSLISFFSSESLQDPLYEEVYVKPDTATIVFPKQKKNLIYLFLESAEVTAADYGSGGGLLDNTIPELTELAETYDDFSGMEKILNGAVPLKDSTWTSAAMAAQTSGLPLQESMAYINNGIAEQMMPGAVTIGDLLKQNGYQNAVLMGSDGNFGNRNTYFTEHGNYEILDLNTLKERGWLPEEYKQNWGFEDSRLFEFAKLEAEELAASDQPFNLTLLTADTHYPSGYLCSDCPDQFAEKYANVTACSSKRIAEFVSWVQEQEWGKDTVIVINGDHCYMGTDYYDYIPHDYLRRTYTCIINSSKEEPSEPRTYSTMDLFPTTLSALGCTIPGGRLGLGTDLYSDVKTLLEMNTIETLNHELSMHSTFYQKEILRYYTAHAKDQ</sequence>
<feature type="transmembrane region" description="Helical" evidence="7">
    <location>
        <begin position="349"/>
        <end position="372"/>
    </location>
</feature>
<reference evidence="9 10" key="1">
    <citation type="submission" date="2019-08" db="EMBL/GenBank/DDBJ databases">
        <title>In-depth cultivation of the pig gut microbiome towards novel bacterial diversity and tailored functional studies.</title>
        <authorList>
            <person name="Wylensek D."/>
            <person name="Hitch T.C.A."/>
            <person name="Clavel T."/>
        </authorList>
    </citation>
    <scope>NUCLEOTIDE SEQUENCE [LARGE SCALE GENOMIC DNA]</scope>
    <source>
        <strain evidence="9 10">Oil+RF-744-GAM-WT-6</strain>
    </source>
</reference>
<dbReference type="PANTHER" id="PTHR47371:SF3">
    <property type="entry name" value="PHOSPHOGLYCEROL TRANSFERASE I"/>
    <property type="match status" value="1"/>
</dbReference>
<organism evidence="9 10">
    <name type="scientific">Stecheria intestinalis</name>
    <dbReference type="NCBI Taxonomy" id="2606630"/>
    <lineage>
        <taxon>Bacteria</taxon>
        <taxon>Bacillati</taxon>
        <taxon>Bacillota</taxon>
        <taxon>Erysipelotrichia</taxon>
        <taxon>Erysipelotrichales</taxon>
        <taxon>Erysipelotrichaceae</taxon>
        <taxon>Stecheria</taxon>
    </lineage>
</organism>
<dbReference type="CDD" id="cd16015">
    <property type="entry name" value="LTA_synthase"/>
    <property type="match status" value="1"/>
</dbReference>
<dbReference type="Proteomes" id="UP000461880">
    <property type="component" value="Unassembled WGS sequence"/>
</dbReference>
<dbReference type="InterPro" id="IPR000917">
    <property type="entry name" value="Sulfatase_N"/>
</dbReference>
<dbReference type="Gene3D" id="3.40.720.10">
    <property type="entry name" value="Alkaline Phosphatase, subunit A"/>
    <property type="match status" value="1"/>
</dbReference>
<accession>A0A7X2TF05</accession>
<keyword evidence="5 7" id="KW-1133">Transmembrane helix</keyword>
<evidence type="ECO:0000256" key="6">
    <source>
        <dbReference type="ARBA" id="ARBA00023136"/>
    </source>
</evidence>
<keyword evidence="6 7" id="KW-0472">Membrane</keyword>
<dbReference type="InterPro" id="IPR017850">
    <property type="entry name" value="Alkaline_phosphatase_core_sf"/>
</dbReference>
<dbReference type="RefSeq" id="WP_154503626.1">
    <property type="nucleotide sequence ID" value="NZ_VUMN01000007.1"/>
</dbReference>
<keyword evidence="10" id="KW-1185">Reference proteome</keyword>
<keyword evidence="3" id="KW-1003">Cell membrane</keyword>
<evidence type="ECO:0000256" key="5">
    <source>
        <dbReference type="ARBA" id="ARBA00022989"/>
    </source>
</evidence>
<comment type="caution">
    <text evidence="9">The sequence shown here is derived from an EMBL/GenBank/DDBJ whole genome shotgun (WGS) entry which is preliminary data.</text>
</comment>
<feature type="transmembrane region" description="Helical" evidence="7">
    <location>
        <begin position="308"/>
        <end position="328"/>
    </location>
</feature>
<comment type="pathway">
    <text evidence="2">Cell wall biogenesis; lipoteichoic acid biosynthesis.</text>
</comment>
<protein>
    <submittedName>
        <fullName evidence="9">LTA synthase family protein</fullName>
    </submittedName>
</protein>
<dbReference type="Pfam" id="PF00884">
    <property type="entry name" value="Sulfatase"/>
    <property type="match status" value="1"/>
</dbReference>
<dbReference type="SUPFAM" id="SSF53649">
    <property type="entry name" value="Alkaline phosphatase-like"/>
    <property type="match status" value="1"/>
</dbReference>
<evidence type="ECO:0000313" key="9">
    <source>
        <dbReference type="EMBL" id="MSS58112.1"/>
    </source>
</evidence>
<evidence type="ECO:0000256" key="2">
    <source>
        <dbReference type="ARBA" id="ARBA00004936"/>
    </source>
</evidence>
<dbReference type="EMBL" id="VUMN01000007">
    <property type="protein sequence ID" value="MSS58112.1"/>
    <property type="molecule type" value="Genomic_DNA"/>
</dbReference>
<dbReference type="PANTHER" id="PTHR47371">
    <property type="entry name" value="LIPOTEICHOIC ACID SYNTHASE"/>
    <property type="match status" value="1"/>
</dbReference>
<evidence type="ECO:0000256" key="4">
    <source>
        <dbReference type="ARBA" id="ARBA00022692"/>
    </source>
</evidence>
<feature type="domain" description="Sulfatase N-terminal" evidence="8">
    <location>
        <begin position="483"/>
        <end position="773"/>
    </location>
</feature>
<dbReference type="AlphaFoldDB" id="A0A7X2TF05"/>
<evidence type="ECO:0000256" key="1">
    <source>
        <dbReference type="ARBA" id="ARBA00004651"/>
    </source>
</evidence>